<sequence length="243" mass="26650">GGGGAGSCLLPPSQPLCSGLGARCRTRRCADPCPALTSPPAWTFTATEMALLTTDPPWSTIFRGESVTLRCRGSQPSGQQPTTWYHNDKILARTATDTYRITNARQKQTGTYKCQSPGSVATLLARAPRLRSGTNGDPLSIRKAVVLVLGHHELGFGDFWPPYPCTMHLFYRISGRYRCTGQMNSFLSVIKRESQELHVCIRGKKFLGYHVPMVGLADTGSYSCEVRAENSRIWKQSAQVPIA</sequence>
<proteinExistence type="predicted"/>
<evidence type="ECO:0000313" key="5">
    <source>
        <dbReference type="Proteomes" id="UP000016666"/>
    </source>
</evidence>
<evidence type="ECO:0000259" key="3">
    <source>
        <dbReference type="PROSITE" id="PS50835"/>
    </source>
</evidence>
<organism evidence="4 5">
    <name type="scientific">Anas platyrhynchos platyrhynchos</name>
    <name type="common">Northern mallard</name>
    <dbReference type="NCBI Taxonomy" id="8840"/>
    <lineage>
        <taxon>Eukaryota</taxon>
        <taxon>Metazoa</taxon>
        <taxon>Chordata</taxon>
        <taxon>Craniata</taxon>
        <taxon>Vertebrata</taxon>
        <taxon>Euteleostomi</taxon>
        <taxon>Archelosauria</taxon>
        <taxon>Archosauria</taxon>
        <taxon>Dinosauria</taxon>
        <taxon>Saurischia</taxon>
        <taxon>Theropoda</taxon>
        <taxon>Coelurosauria</taxon>
        <taxon>Aves</taxon>
        <taxon>Neognathae</taxon>
        <taxon>Galloanserae</taxon>
        <taxon>Anseriformes</taxon>
        <taxon>Anatidae</taxon>
        <taxon>Anatinae</taxon>
        <taxon>Anas</taxon>
    </lineage>
</organism>
<dbReference type="AlphaFoldDB" id="A0A493TMW6"/>
<dbReference type="GO" id="GO:0004888">
    <property type="term" value="F:transmembrane signaling receptor activity"/>
    <property type="evidence" value="ECO:0007669"/>
    <property type="project" value="TreeGrafter"/>
</dbReference>
<dbReference type="Ensembl" id="ENSAPLT00000035531.1">
    <property type="protein sequence ID" value="ENSAPLP00000027174.1"/>
    <property type="gene ID" value="ENSAPLG00000020034.1"/>
</dbReference>
<dbReference type="GO" id="GO:0006955">
    <property type="term" value="P:immune response"/>
    <property type="evidence" value="ECO:0007669"/>
    <property type="project" value="TreeGrafter"/>
</dbReference>
<evidence type="ECO:0000256" key="1">
    <source>
        <dbReference type="ARBA" id="ARBA00022729"/>
    </source>
</evidence>
<keyword evidence="1" id="KW-0732">Signal</keyword>
<dbReference type="GO" id="GO:0009897">
    <property type="term" value="C:external side of plasma membrane"/>
    <property type="evidence" value="ECO:0007669"/>
    <property type="project" value="TreeGrafter"/>
</dbReference>
<accession>A0A493TMW6</accession>
<keyword evidence="5" id="KW-1185">Reference proteome</keyword>
<reference evidence="4 5" key="1">
    <citation type="submission" date="2017-10" db="EMBL/GenBank/DDBJ databases">
        <title>A new Pekin duck reference genome.</title>
        <authorList>
            <person name="Hou Z.-C."/>
            <person name="Zhou Z.-K."/>
            <person name="Zhu F."/>
            <person name="Hou S.-S."/>
        </authorList>
    </citation>
    <scope>NUCLEOTIDE SEQUENCE [LARGE SCALE GENOMIC DNA]</scope>
</reference>
<name>A0A493TMW6_ANAPP</name>
<dbReference type="Proteomes" id="UP000016666">
    <property type="component" value="Chromosome 26"/>
</dbReference>
<dbReference type="PANTHER" id="PTHR11481">
    <property type="entry name" value="IMMUNOGLOBULIN FC RECEPTOR"/>
    <property type="match status" value="1"/>
</dbReference>
<evidence type="ECO:0000256" key="2">
    <source>
        <dbReference type="ARBA" id="ARBA00023157"/>
    </source>
</evidence>
<reference evidence="4" key="2">
    <citation type="submission" date="2025-08" db="UniProtKB">
        <authorList>
            <consortium name="Ensembl"/>
        </authorList>
    </citation>
    <scope>IDENTIFICATION</scope>
</reference>
<dbReference type="GeneTree" id="ENSGT01050000244808"/>
<evidence type="ECO:0000313" key="4">
    <source>
        <dbReference type="Ensembl" id="ENSAPLP00000027174.1"/>
    </source>
</evidence>
<dbReference type="SUPFAM" id="SSF48726">
    <property type="entry name" value="Immunoglobulin"/>
    <property type="match status" value="1"/>
</dbReference>
<dbReference type="PROSITE" id="PS50835">
    <property type="entry name" value="IG_LIKE"/>
    <property type="match status" value="1"/>
</dbReference>
<dbReference type="GO" id="GO:0007166">
    <property type="term" value="P:cell surface receptor signaling pathway"/>
    <property type="evidence" value="ECO:0007669"/>
    <property type="project" value="TreeGrafter"/>
</dbReference>
<dbReference type="InterPro" id="IPR050488">
    <property type="entry name" value="Ig_Fc_receptor"/>
</dbReference>
<dbReference type="InterPro" id="IPR003599">
    <property type="entry name" value="Ig_sub"/>
</dbReference>
<dbReference type="PANTHER" id="PTHR11481:SF64">
    <property type="entry name" value="FC RECEPTOR-LIKE PROTEIN 4"/>
    <property type="match status" value="1"/>
</dbReference>
<keyword evidence="2" id="KW-1015">Disulfide bond</keyword>
<dbReference type="InterPro" id="IPR013783">
    <property type="entry name" value="Ig-like_fold"/>
</dbReference>
<reference evidence="4" key="3">
    <citation type="submission" date="2025-09" db="UniProtKB">
        <authorList>
            <consortium name="Ensembl"/>
        </authorList>
    </citation>
    <scope>IDENTIFICATION</scope>
</reference>
<dbReference type="InterPro" id="IPR036179">
    <property type="entry name" value="Ig-like_dom_sf"/>
</dbReference>
<dbReference type="Gene3D" id="2.60.40.10">
    <property type="entry name" value="Immunoglobulins"/>
    <property type="match status" value="1"/>
</dbReference>
<dbReference type="SMART" id="SM00409">
    <property type="entry name" value="IG"/>
    <property type="match status" value="1"/>
</dbReference>
<protein>
    <recommendedName>
        <fullName evidence="3">Ig-like domain-containing protein</fullName>
    </recommendedName>
</protein>
<feature type="domain" description="Ig-like" evidence="3">
    <location>
        <begin position="34"/>
        <end position="115"/>
    </location>
</feature>
<dbReference type="Pfam" id="PF13927">
    <property type="entry name" value="Ig_3"/>
    <property type="match status" value="1"/>
</dbReference>
<dbReference type="InterPro" id="IPR007110">
    <property type="entry name" value="Ig-like_dom"/>
</dbReference>